<dbReference type="PANTHER" id="PTHR10357">
    <property type="entry name" value="ALPHA-AMYLASE FAMILY MEMBER"/>
    <property type="match status" value="1"/>
</dbReference>
<evidence type="ECO:0000256" key="1">
    <source>
        <dbReference type="SAM" id="MobiDB-lite"/>
    </source>
</evidence>
<reference evidence="3 4" key="1">
    <citation type="submission" date="2020-07" db="EMBL/GenBank/DDBJ databases">
        <title>Gai3-2, isolated from salt lake.</title>
        <authorList>
            <person name="Cui H."/>
            <person name="Shi X."/>
        </authorList>
    </citation>
    <scope>NUCLEOTIDE SEQUENCE [LARGE SCALE GENOMIC DNA]</scope>
    <source>
        <strain evidence="3 4">Gai3-2</strain>
    </source>
</reference>
<keyword evidence="4" id="KW-1185">Reference proteome</keyword>
<feature type="compositionally biased region" description="Low complexity" evidence="1">
    <location>
        <begin position="553"/>
        <end position="566"/>
    </location>
</feature>
<dbReference type="SMART" id="SM00642">
    <property type="entry name" value="Aamy"/>
    <property type="match status" value="1"/>
</dbReference>
<dbReference type="GeneID" id="56030717"/>
<evidence type="ECO:0000313" key="4">
    <source>
        <dbReference type="Proteomes" id="UP000509750"/>
    </source>
</evidence>
<dbReference type="SUPFAM" id="SSF51445">
    <property type="entry name" value="(Trans)glycosidases"/>
    <property type="match status" value="1"/>
</dbReference>
<dbReference type="EMBL" id="CP058529">
    <property type="protein sequence ID" value="QLG29262.1"/>
    <property type="molecule type" value="Genomic_DNA"/>
</dbReference>
<name>A0A7D5KP97_9EURY</name>
<dbReference type="InterPro" id="IPR013780">
    <property type="entry name" value="Glyco_hydro_b"/>
</dbReference>
<dbReference type="Pfam" id="PF00128">
    <property type="entry name" value="Alpha-amylase"/>
    <property type="match status" value="1"/>
</dbReference>
<dbReference type="Gene3D" id="3.20.20.80">
    <property type="entry name" value="Glycosidases"/>
    <property type="match status" value="1"/>
</dbReference>
<dbReference type="InterPro" id="IPR045857">
    <property type="entry name" value="O16G_dom_2"/>
</dbReference>
<dbReference type="InterPro" id="IPR017853">
    <property type="entry name" value="GH"/>
</dbReference>
<dbReference type="AlphaFoldDB" id="A0A7D5KP97"/>
<dbReference type="Gene3D" id="3.90.400.10">
    <property type="entry name" value="Oligo-1,6-glucosidase, Domain 2"/>
    <property type="match status" value="1"/>
</dbReference>
<proteinExistence type="predicted"/>
<dbReference type="Gene3D" id="2.60.40.1180">
    <property type="entry name" value="Golgi alpha-mannosidase II"/>
    <property type="match status" value="1"/>
</dbReference>
<accession>A0A7D5KP97</accession>
<dbReference type="InterPro" id="IPR054049">
    <property type="entry name" value="SupH-like_C"/>
</dbReference>
<evidence type="ECO:0000313" key="3">
    <source>
        <dbReference type="EMBL" id="QLG29262.1"/>
    </source>
</evidence>
<evidence type="ECO:0000259" key="2">
    <source>
        <dbReference type="SMART" id="SM00642"/>
    </source>
</evidence>
<feature type="region of interest" description="Disordered" evidence="1">
    <location>
        <begin position="553"/>
        <end position="577"/>
    </location>
</feature>
<dbReference type="CDD" id="cd11334">
    <property type="entry name" value="AmyAc_TreS"/>
    <property type="match status" value="1"/>
</dbReference>
<dbReference type="GO" id="GO:0005975">
    <property type="term" value="P:carbohydrate metabolic process"/>
    <property type="evidence" value="ECO:0007669"/>
    <property type="project" value="InterPro"/>
</dbReference>
<dbReference type="SUPFAM" id="SSF51011">
    <property type="entry name" value="Glycosyl hydrolase domain"/>
    <property type="match status" value="1"/>
</dbReference>
<dbReference type="KEGG" id="halg:HUG10_17750"/>
<sequence>MVSVSPETWFKNAVVYAVDVEAFNDSDGDGVGDFQGLTQKLDYLDRLGVSALWLLPFYPTPNRDNGYDVSDYYGVDPRLGTLGDFVEFMDEAEARGIRVIIDLVVNHTSDQHPWFKAAQEDPDSKYRDYYVWVDERPPPDPERATVFPGEVEDERVWTYDEEADAYYYHRFYPFQPDLNLANPDVRAEIYRIMKFWLELGVAGFRVDAATLMIQPKHPDAEQLDDPHEVLRSLKRHAVARRSDAVLLAEADDAPGELESYFGDGAEMDLLMNFVLNAHLVAALATERAAPLAEGLERLPPADVGQWMNFLRNYDELNIGRLPKDLQDEVFERFAPDTDMRIYGRGIRRRLAPMLDGDERRVKLAFSLLFSMPGTPMLLYGDEIGMGEDLSLPGRTSVRTPMQWTDEENAGFSTASEDDLVLPVVSGGRFGHEEVNVAAQRADAESLLNWMERLIATRRESREIGEGSFSVIDVDHPCAFAHRYDFNGNAVVCVHNLSDGKCSLEFDLDLVQGDALYPLLGNADHTRHDDGSCEITLDDYGYIWLRLHRTGAGASRRSASESGQQSRPEGPRAQSESR</sequence>
<dbReference type="Pfam" id="PF22157">
    <property type="entry name" value="SupH-like_C"/>
    <property type="match status" value="1"/>
</dbReference>
<dbReference type="RefSeq" id="WP_179170836.1">
    <property type="nucleotide sequence ID" value="NZ_CP058529.1"/>
</dbReference>
<protein>
    <submittedName>
        <fullName evidence="3">Alpha-amylase family protein</fullName>
    </submittedName>
</protein>
<dbReference type="InterPro" id="IPR006047">
    <property type="entry name" value="GH13_cat_dom"/>
</dbReference>
<feature type="domain" description="Glycosyl hydrolase family 13 catalytic" evidence="2">
    <location>
        <begin position="17"/>
        <end position="418"/>
    </location>
</feature>
<dbReference type="Proteomes" id="UP000509750">
    <property type="component" value="Chromosome"/>
</dbReference>
<gene>
    <name evidence="3" type="ORF">HUG10_17750</name>
</gene>
<organism evidence="3 4">
    <name type="scientific">Halorarum halophilum</name>
    <dbReference type="NCBI Taxonomy" id="2743090"/>
    <lineage>
        <taxon>Archaea</taxon>
        <taxon>Methanobacteriati</taxon>
        <taxon>Methanobacteriota</taxon>
        <taxon>Stenosarchaea group</taxon>
        <taxon>Halobacteria</taxon>
        <taxon>Halobacteriales</taxon>
        <taxon>Haloferacaceae</taxon>
        <taxon>Halorarum</taxon>
    </lineage>
</organism>
<dbReference type="OrthoDB" id="18347at2157"/>
<dbReference type="PANTHER" id="PTHR10357:SF219">
    <property type="entry name" value="MALTOSE ALPHA-D-GLUCOSYLTRANSFERASE"/>
    <property type="match status" value="1"/>
</dbReference>